<feature type="signal peptide" evidence="1">
    <location>
        <begin position="1"/>
        <end position="21"/>
    </location>
</feature>
<dbReference type="EMBL" id="CADCXV010000661">
    <property type="protein sequence ID" value="CAB0032010.1"/>
    <property type="molecule type" value="Genomic_DNA"/>
</dbReference>
<protein>
    <recommendedName>
        <fullName evidence="4">Secreted protein</fullName>
    </recommendedName>
</protein>
<evidence type="ECO:0000313" key="2">
    <source>
        <dbReference type="EMBL" id="CAB0032010.1"/>
    </source>
</evidence>
<keyword evidence="1" id="KW-0732">Signal</keyword>
<accession>A0A6H5I6G1</accession>
<reference evidence="2 3" key="1">
    <citation type="submission" date="2020-02" db="EMBL/GenBank/DDBJ databases">
        <authorList>
            <person name="Ferguson B K."/>
        </authorList>
    </citation>
    <scope>NUCLEOTIDE SEQUENCE [LARGE SCALE GENOMIC DNA]</scope>
</reference>
<evidence type="ECO:0000313" key="3">
    <source>
        <dbReference type="Proteomes" id="UP000479190"/>
    </source>
</evidence>
<gene>
    <name evidence="2" type="ORF">TBRA_LOCUS3964</name>
</gene>
<keyword evidence="3" id="KW-1185">Reference proteome</keyword>
<evidence type="ECO:0008006" key="4">
    <source>
        <dbReference type="Google" id="ProtNLM"/>
    </source>
</evidence>
<feature type="chain" id="PRO_5026141290" description="Secreted protein" evidence="1">
    <location>
        <begin position="22"/>
        <end position="120"/>
    </location>
</feature>
<name>A0A6H5I6G1_9HYME</name>
<dbReference type="Proteomes" id="UP000479190">
    <property type="component" value="Unassembled WGS sequence"/>
</dbReference>
<organism evidence="2 3">
    <name type="scientific">Trichogramma brassicae</name>
    <dbReference type="NCBI Taxonomy" id="86971"/>
    <lineage>
        <taxon>Eukaryota</taxon>
        <taxon>Metazoa</taxon>
        <taxon>Ecdysozoa</taxon>
        <taxon>Arthropoda</taxon>
        <taxon>Hexapoda</taxon>
        <taxon>Insecta</taxon>
        <taxon>Pterygota</taxon>
        <taxon>Neoptera</taxon>
        <taxon>Endopterygota</taxon>
        <taxon>Hymenoptera</taxon>
        <taxon>Apocrita</taxon>
        <taxon>Proctotrupomorpha</taxon>
        <taxon>Chalcidoidea</taxon>
        <taxon>Trichogrammatidae</taxon>
        <taxon>Trichogramma</taxon>
    </lineage>
</organism>
<evidence type="ECO:0000256" key="1">
    <source>
        <dbReference type="SAM" id="SignalP"/>
    </source>
</evidence>
<dbReference type="AlphaFoldDB" id="A0A6H5I6G1"/>
<sequence>MPKPTCCGVLVWRFCTPIAMCARDAIVLYADGSAAGCARRVSHTRLEAAIARGLRSTRNRVLDAAESRASRRVVALSTYTQLDSSLTARFLSYIVPSTVACKTLKSQQLRSHPCQFLHNR</sequence>
<proteinExistence type="predicted"/>